<proteinExistence type="predicted"/>
<name>A0A9W6XKI5_9STRA</name>
<evidence type="ECO:0000313" key="2">
    <source>
        <dbReference type="EMBL" id="GMF40340.1"/>
    </source>
</evidence>
<sequence length="266" mass="29858">MTLTSIARLFGSFRRRRRDRRDGASQRRLRGRRSSKRVQVSPAVHGTDRVPNVEMATIEFEMRSNSSVPTSIYYTCSGSRTDRLGQDETEVSMGPVRPFQGKNYVDAKSGQKKLRKALEHAVRQEGREASIMEKFVTLSNKADKFTAQQGDSSNRIVVVSVGTASDCSPVSDEDILAEIWAMRSPSLDSASDDDLPAVDDELVESAPMEFLFFTGCPDNKNLRDECRRLRSNSRATRYPHTLSYETTVPIKPTLVSNMPSLFVPRI</sequence>
<organism evidence="2 3">
    <name type="scientific">Phytophthora fragariaefolia</name>
    <dbReference type="NCBI Taxonomy" id="1490495"/>
    <lineage>
        <taxon>Eukaryota</taxon>
        <taxon>Sar</taxon>
        <taxon>Stramenopiles</taxon>
        <taxon>Oomycota</taxon>
        <taxon>Peronosporomycetes</taxon>
        <taxon>Peronosporales</taxon>
        <taxon>Peronosporaceae</taxon>
        <taxon>Phytophthora</taxon>
    </lineage>
</organism>
<dbReference type="OrthoDB" id="114550at2759"/>
<dbReference type="AlphaFoldDB" id="A0A9W6XKI5"/>
<accession>A0A9W6XKI5</accession>
<comment type="caution">
    <text evidence="2">The sequence shown here is derived from an EMBL/GenBank/DDBJ whole genome shotgun (WGS) entry which is preliminary data.</text>
</comment>
<feature type="compositionally biased region" description="Basic residues" evidence="1">
    <location>
        <begin position="27"/>
        <end position="36"/>
    </location>
</feature>
<dbReference type="Proteomes" id="UP001165121">
    <property type="component" value="Unassembled WGS sequence"/>
</dbReference>
<protein>
    <submittedName>
        <fullName evidence="2">Unnamed protein product</fullName>
    </submittedName>
</protein>
<feature type="region of interest" description="Disordered" evidence="1">
    <location>
        <begin position="17"/>
        <end position="39"/>
    </location>
</feature>
<evidence type="ECO:0000256" key="1">
    <source>
        <dbReference type="SAM" id="MobiDB-lite"/>
    </source>
</evidence>
<evidence type="ECO:0000313" key="3">
    <source>
        <dbReference type="Proteomes" id="UP001165121"/>
    </source>
</evidence>
<keyword evidence="3" id="KW-1185">Reference proteome</keyword>
<reference evidence="2" key="1">
    <citation type="submission" date="2023-04" db="EMBL/GenBank/DDBJ databases">
        <title>Phytophthora fragariaefolia NBRC 109709.</title>
        <authorList>
            <person name="Ichikawa N."/>
            <person name="Sato H."/>
            <person name="Tonouchi N."/>
        </authorList>
    </citation>
    <scope>NUCLEOTIDE SEQUENCE</scope>
    <source>
        <strain evidence="2">NBRC 109709</strain>
    </source>
</reference>
<dbReference type="EMBL" id="BSXT01001239">
    <property type="protein sequence ID" value="GMF40340.1"/>
    <property type="molecule type" value="Genomic_DNA"/>
</dbReference>
<gene>
    <name evidence="2" type="ORF">Pfra01_001235200</name>
</gene>